<feature type="region of interest" description="Disordered" evidence="4">
    <location>
        <begin position="352"/>
        <end position="371"/>
    </location>
</feature>
<evidence type="ECO:0000256" key="4">
    <source>
        <dbReference type="SAM" id="MobiDB-lite"/>
    </source>
</evidence>
<dbReference type="GO" id="GO:0060271">
    <property type="term" value="P:cilium assembly"/>
    <property type="evidence" value="ECO:0007669"/>
    <property type="project" value="TreeGrafter"/>
</dbReference>
<keyword evidence="2 3" id="KW-0802">TPR repeat</keyword>
<dbReference type="RefSeq" id="XP_004990135.1">
    <property type="nucleotide sequence ID" value="XM_004990078.1"/>
</dbReference>
<organism evidence="6">
    <name type="scientific">Salpingoeca rosetta (strain ATCC 50818 / BSB-021)</name>
    <dbReference type="NCBI Taxonomy" id="946362"/>
    <lineage>
        <taxon>Eukaryota</taxon>
        <taxon>Choanoflagellata</taxon>
        <taxon>Craspedida</taxon>
        <taxon>Salpingoecidae</taxon>
        <taxon>Salpingoeca</taxon>
    </lineage>
</organism>
<sequence>MSGNGGDGDVLSTSMNATHSTTPEGAFMRVLQVNVSRVCNVATTREEGAWVTFTVDFDGNTAQSSEALQPAGEVPLNYECTFDVVTETATDVERMVNSTINFTVTEHIKEKKKKHETTTRLGAFSVDALPLLLGKDVVQGTYQLNLAPNISLPETMSFDVAVSAPRPLMSEHQINEINILTCTVQSVSKLPQQLLHTTTASTFSLRVGEVDGPLNIEFADGQAVAVPEENEDSVAFEVDNTDVSAPLTTDNTHINFPSQRHRICLDHEQQQRMIEYISRNRSCPVSFSRAAATTGKSKSKVDDDVPTQRGVADLQLTHLLYPGVITATLGTKFTAVPEPQLDESTLLLDDAKKSKSKKAPTPAVTDTAPPEGQVFEDAGTFVVLSFEFTRPLIRQRSPSAIAARVSSLIPPRDVRPSPLVTAQQALDGYKSRVAAIANDLVSQLRAAQQADSTLSQADVKQRVLYDLNTNGKYEAFKEQLKQTVMTLVREKFATVNELHSAQGRQEFLSKLYVYLTTQMHATLNREFSFNRPSSAGAVDVPMEHVMQFARESEGLLNLDKAQALWDECTQRFSNDAQCWFEYAAFSTRVGDTSKAEECLRRAVSIDQRHAQSLALLGLIAVLDGRAHEGLDLLEAATSIDDSSELMWTLRYLAVQHANPDDVAADLHLDTAMKNSMPRAGHYTSCLLLAADFLASMGLPVLAQSAVAGHIAMDGVCIGTRLIEARLDIMDPMSDSSKAQQLLDACLSDQFDDADLWAWLGHTQYPHHPDTARSHYEHALALEGTTGEEDIVRLRLGRIYLAEDDFALAKDMYLRTCNQRPSSLAWLGLGVACYRLGQLEDAEDALAEANMYDPRNPTVWAYLCLICLRTGRGLEAEQCFKFATKHNLTDTSLKQEIELEMQELGVEPALVA</sequence>
<feature type="repeat" description="TPR" evidence="3">
    <location>
        <begin position="822"/>
        <end position="855"/>
    </location>
</feature>
<dbReference type="InterPro" id="IPR052628">
    <property type="entry name" value="CFAP70"/>
</dbReference>
<evidence type="ECO:0000256" key="2">
    <source>
        <dbReference type="ARBA" id="ARBA00022803"/>
    </source>
</evidence>
<dbReference type="SMART" id="SM00028">
    <property type="entry name" value="TPR"/>
    <property type="match status" value="5"/>
</dbReference>
<name>F2UKL0_SALR5</name>
<dbReference type="Pfam" id="PF13432">
    <property type="entry name" value="TPR_16"/>
    <property type="match status" value="1"/>
</dbReference>
<feature type="repeat" description="TPR" evidence="3">
    <location>
        <begin position="576"/>
        <end position="609"/>
    </location>
</feature>
<accession>F2UKL0</accession>
<dbReference type="AlphaFoldDB" id="F2UKL0"/>
<evidence type="ECO:0008006" key="7">
    <source>
        <dbReference type="Google" id="ProtNLM"/>
    </source>
</evidence>
<protein>
    <recommendedName>
        <fullName evidence="7">Cilia- and flagella-associated protein 70</fullName>
    </recommendedName>
</protein>
<dbReference type="InParanoid" id="F2UKL0"/>
<dbReference type="OrthoDB" id="10262375at2759"/>
<evidence type="ECO:0000313" key="5">
    <source>
        <dbReference type="EMBL" id="EGD77659.1"/>
    </source>
</evidence>
<dbReference type="Gene3D" id="1.25.40.10">
    <property type="entry name" value="Tetratricopeptide repeat domain"/>
    <property type="match status" value="2"/>
</dbReference>
<evidence type="ECO:0000313" key="6">
    <source>
        <dbReference type="Proteomes" id="UP000007799"/>
    </source>
</evidence>
<feature type="compositionally biased region" description="Low complexity" evidence="4">
    <location>
        <begin position="359"/>
        <end position="370"/>
    </location>
</feature>
<dbReference type="EMBL" id="GL832979">
    <property type="protein sequence ID" value="EGD77659.1"/>
    <property type="molecule type" value="Genomic_DNA"/>
</dbReference>
<dbReference type="PANTHER" id="PTHR44314:SF1">
    <property type="entry name" value="CILIA- AND FLAGELLA-ASSOCIATED PROTEIN 70"/>
    <property type="match status" value="1"/>
</dbReference>
<gene>
    <name evidence="5" type="ORF">PTSG_08751</name>
</gene>
<keyword evidence="6" id="KW-1185">Reference proteome</keyword>
<dbReference type="PANTHER" id="PTHR44314">
    <property type="entry name" value="CILIA- AND FLAGELLA-ASSOCIATED PROTEIN 70"/>
    <property type="match status" value="1"/>
</dbReference>
<dbReference type="InterPro" id="IPR019734">
    <property type="entry name" value="TPR_rpt"/>
</dbReference>
<reference evidence="5" key="1">
    <citation type="submission" date="2009-08" db="EMBL/GenBank/DDBJ databases">
        <title>Annotation of Salpingoeca rosetta.</title>
        <authorList>
            <consortium name="The Broad Institute Genome Sequencing Platform"/>
            <person name="Russ C."/>
            <person name="Cuomo C."/>
            <person name="Burger G."/>
            <person name="Gray M.W."/>
            <person name="Holland P.W.H."/>
            <person name="King N."/>
            <person name="Lang F.B.F."/>
            <person name="Roger A.J."/>
            <person name="Ruiz-Trillo I."/>
            <person name="Young S.K."/>
            <person name="Zeng Q."/>
            <person name="Gargeya S."/>
            <person name="Alvarado L."/>
            <person name="Berlin A."/>
            <person name="Chapman S.B."/>
            <person name="Chen Z."/>
            <person name="Freedman E."/>
            <person name="Gellesch M."/>
            <person name="Goldberg J."/>
            <person name="Griggs A."/>
            <person name="Gujja S."/>
            <person name="Heilman E."/>
            <person name="Heiman D."/>
            <person name="Howarth C."/>
            <person name="Mehta T."/>
            <person name="Neiman D."/>
            <person name="Pearson M."/>
            <person name="Roberts A."/>
            <person name="Saif S."/>
            <person name="Shea T."/>
            <person name="Shenoy N."/>
            <person name="Sisk P."/>
            <person name="Stolte C."/>
            <person name="Sykes S."/>
            <person name="White J."/>
            <person name="Yandava C."/>
            <person name="Haas B."/>
            <person name="Nusbaum C."/>
            <person name="Birren B."/>
        </authorList>
    </citation>
    <scope>NUCLEOTIDE SEQUENCE [LARGE SCALE GENOMIC DNA]</scope>
    <source>
        <strain evidence="5">ATCC 50818</strain>
    </source>
</reference>
<dbReference type="GO" id="GO:0031514">
    <property type="term" value="C:motile cilium"/>
    <property type="evidence" value="ECO:0007669"/>
    <property type="project" value="TreeGrafter"/>
</dbReference>
<dbReference type="eggNOG" id="ENOG502QSJ2">
    <property type="taxonomic scope" value="Eukaryota"/>
</dbReference>
<dbReference type="STRING" id="946362.F2UKL0"/>
<keyword evidence="1" id="KW-0677">Repeat</keyword>
<dbReference type="GO" id="GO:0003341">
    <property type="term" value="P:cilium movement"/>
    <property type="evidence" value="ECO:0007669"/>
    <property type="project" value="TreeGrafter"/>
</dbReference>
<dbReference type="GO" id="GO:0070062">
    <property type="term" value="C:extracellular exosome"/>
    <property type="evidence" value="ECO:0007669"/>
    <property type="project" value="TreeGrafter"/>
</dbReference>
<evidence type="ECO:0000256" key="1">
    <source>
        <dbReference type="ARBA" id="ARBA00022737"/>
    </source>
</evidence>
<dbReference type="OMA" id="ASINFAW"/>
<dbReference type="PROSITE" id="PS50005">
    <property type="entry name" value="TPR"/>
    <property type="match status" value="2"/>
</dbReference>
<evidence type="ECO:0000256" key="3">
    <source>
        <dbReference type="PROSITE-ProRule" id="PRU00339"/>
    </source>
</evidence>
<dbReference type="FunCoup" id="F2UKL0">
    <property type="interactions" value="50"/>
</dbReference>
<dbReference type="InterPro" id="IPR011990">
    <property type="entry name" value="TPR-like_helical_dom_sf"/>
</dbReference>
<dbReference type="GeneID" id="16070689"/>
<proteinExistence type="predicted"/>
<dbReference type="Proteomes" id="UP000007799">
    <property type="component" value="Unassembled WGS sequence"/>
</dbReference>
<dbReference type="SUPFAM" id="SSF48452">
    <property type="entry name" value="TPR-like"/>
    <property type="match status" value="2"/>
</dbReference>
<dbReference type="KEGG" id="sre:PTSG_08751"/>